<dbReference type="InterPro" id="IPR045076">
    <property type="entry name" value="MutS"/>
</dbReference>
<dbReference type="GO" id="GO:0006298">
    <property type="term" value="P:mismatch repair"/>
    <property type="evidence" value="ECO:0007669"/>
    <property type="project" value="InterPro"/>
</dbReference>
<dbReference type="Pfam" id="PF00488">
    <property type="entry name" value="MutS_V"/>
    <property type="match status" value="1"/>
</dbReference>
<accession>A0A2A4MQY7</accession>
<dbReference type="SMART" id="SM00534">
    <property type="entry name" value="MUTSac"/>
    <property type="match status" value="1"/>
</dbReference>
<name>A0A2A4MQY7_9GAMM</name>
<dbReference type="GO" id="GO:0005829">
    <property type="term" value="C:cytosol"/>
    <property type="evidence" value="ECO:0007669"/>
    <property type="project" value="TreeGrafter"/>
</dbReference>
<dbReference type="Pfam" id="PF05192">
    <property type="entry name" value="MutS_III"/>
    <property type="match status" value="1"/>
</dbReference>
<evidence type="ECO:0000313" key="6">
    <source>
        <dbReference type="Proteomes" id="UP000218172"/>
    </source>
</evidence>
<organism evidence="5 6">
    <name type="scientific">SAR86 cluster bacterium</name>
    <dbReference type="NCBI Taxonomy" id="2030880"/>
    <lineage>
        <taxon>Bacteria</taxon>
        <taxon>Pseudomonadati</taxon>
        <taxon>Pseudomonadota</taxon>
        <taxon>Gammaproteobacteria</taxon>
        <taxon>SAR86 cluster</taxon>
    </lineage>
</organism>
<dbReference type="InterPro" id="IPR027417">
    <property type="entry name" value="P-loop_NTPase"/>
</dbReference>
<evidence type="ECO:0000256" key="1">
    <source>
        <dbReference type="ARBA" id="ARBA00022741"/>
    </source>
</evidence>
<dbReference type="Gene3D" id="1.10.1420.10">
    <property type="match status" value="1"/>
</dbReference>
<reference evidence="6" key="1">
    <citation type="submission" date="2017-08" db="EMBL/GenBank/DDBJ databases">
        <title>A dynamic microbial community with high functional redundancy inhabits the cold, oxic subseafloor aquifer.</title>
        <authorList>
            <person name="Tully B.J."/>
            <person name="Wheat C.G."/>
            <person name="Glazer B.T."/>
            <person name="Huber J.A."/>
        </authorList>
    </citation>
    <scope>NUCLEOTIDE SEQUENCE [LARGE SCALE GENOMIC DNA]</scope>
</reference>
<dbReference type="AlphaFoldDB" id="A0A2A4MQY7"/>
<dbReference type="InterPro" id="IPR036187">
    <property type="entry name" value="DNA_mismatch_repair_MutS_sf"/>
</dbReference>
<dbReference type="SUPFAM" id="SSF48334">
    <property type="entry name" value="DNA repair protein MutS, domain III"/>
    <property type="match status" value="1"/>
</dbReference>
<evidence type="ECO:0000256" key="3">
    <source>
        <dbReference type="ARBA" id="ARBA00023125"/>
    </source>
</evidence>
<feature type="domain" description="DNA mismatch repair proteins mutS family" evidence="4">
    <location>
        <begin position="275"/>
        <end position="456"/>
    </location>
</feature>
<protein>
    <recommendedName>
        <fullName evidence="4">DNA mismatch repair proteins mutS family domain-containing protein</fullName>
    </recommendedName>
</protein>
<dbReference type="GO" id="GO:0140664">
    <property type="term" value="F:ATP-dependent DNA damage sensor activity"/>
    <property type="evidence" value="ECO:0007669"/>
    <property type="project" value="InterPro"/>
</dbReference>
<gene>
    <name evidence="5" type="ORF">COC19_03040</name>
</gene>
<evidence type="ECO:0000256" key="2">
    <source>
        <dbReference type="ARBA" id="ARBA00022840"/>
    </source>
</evidence>
<dbReference type="GO" id="GO:0030983">
    <property type="term" value="F:mismatched DNA binding"/>
    <property type="evidence" value="ECO:0007669"/>
    <property type="project" value="InterPro"/>
</dbReference>
<dbReference type="InterPro" id="IPR000432">
    <property type="entry name" value="DNA_mismatch_repair_MutS_C"/>
</dbReference>
<keyword evidence="3" id="KW-0238">DNA-binding</keyword>
<dbReference type="Gene3D" id="3.40.50.300">
    <property type="entry name" value="P-loop containing nucleotide triphosphate hydrolases"/>
    <property type="match status" value="1"/>
</dbReference>
<evidence type="ECO:0000313" key="5">
    <source>
        <dbReference type="EMBL" id="PCH62343.1"/>
    </source>
</evidence>
<dbReference type="PANTHER" id="PTHR11361:SF99">
    <property type="entry name" value="DNA MISMATCH REPAIR PROTEIN"/>
    <property type="match status" value="1"/>
</dbReference>
<evidence type="ECO:0000259" key="4">
    <source>
        <dbReference type="SMART" id="SM00534"/>
    </source>
</evidence>
<keyword evidence="2" id="KW-0067">ATP-binding</keyword>
<dbReference type="InterPro" id="IPR007696">
    <property type="entry name" value="DNA_mismatch_repair_MutS_core"/>
</dbReference>
<keyword evidence="1" id="KW-0547">Nucleotide-binding</keyword>
<proteinExistence type="predicted"/>
<comment type="caution">
    <text evidence="5">The sequence shown here is derived from an EMBL/GenBank/DDBJ whole genome shotgun (WGS) entry which is preliminary data.</text>
</comment>
<dbReference type="SUPFAM" id="SSF52540">
    <property type="entry name" value="P-loop containing nucleoside triphosphate hydrolases"/>
    <property type="match status" value="1"/>
</dbReference>
<dbReference type="EMBL" id="NVQR01000041">
    <property type="protein sequence ID" value="PCH62343.1"/>
    <property type="molecule type" value="Genomic_DNA"/>
</dbReference>
<dbReference type="Proteomes" id="UP000218172">
    <property type="component" value="Unassembled WGS sequence"/>
</dbReference>
<dbReference type="GO" id="GO:0005524">
    <property type="term" value="F:ATP binding"/>
    <property type="evidence" value="ECO:0007669"/>
    <property type="project" value="UniProtKB-KW"/>
</dbReference>
<dbReference type="PANTHER" id="PTHR11361">
    <property type="entry name" value="DNA MISMATCH REPAIR PROTEIN MUTS FAMILY MEMBER"/>
    <property type="match status" value="1"/>
</dbReference>
<sequence length="458" mass="51205">MPATANFDSARTTQPSAEEGLQLDAHTLKDLEVFVSDTGGNSLFKFCNLTQTEGGSLALRQRMERPWSDVRRIRATQDSLVFILKQRQAFTKLPAYTARRVGYYSEDILPMVTQANLLEFTLGAISLRATHNRHYFRLALGVQTTCALIRALRVFLEQQPLSAAAGELAPLLSELRELLARSRLASIPNKPIGSWAWRILRLDQSFRMYEKVAITRLVQIIYEIDALIAMADVTHRNDFIMPSIETGTPHVYAQDLKHPFVHNAVANPVKLDHQHNVLFLTGPNMAGKTTYIRAFAIAVYLAHLGMGVPASSFSFVPIQRLFSSISLSDDLLNGVSYFQAEALRIKAVAQAIAQGYSVIALMDEPFKGTNFKDSLDASLAILQRFAKRKNSLFMFSSHLIELGEELKSIPAIDCCYFEAKEDEGQLGFDYLLRPGVSTQRLGMRVLREEGVFALLDVN</sequence>